<gene>
    <name evidence="1" type="ORF">E4U60_003310</name>
</gene>
<keyword evidence="2" id="KW-1185">Reference proteome</keyword>
<evidence type="ECO:0000313" key="1">
    <source>
        <dbReference type="EMBL" id="KAG5935161.1"/>
    </source>
</evidence>
<protein>
    <recommendedName>
        <fullName evidence="3">Adhesin domain-containing protein</fullName>
    </recommendedName>
</protein>
<organism evidence="1 2">
    <name type="scientific">Claviceps pazoutovae</name>
    <dbReference type="NCBI Taxonomy" id="1649127"/>
    <lineage>
        <taxon>Eukaryota</taxon>
        <taxon>Fungi</taxon>
        <taxon>Dikarya</taxon>
        <taxon>Ascomycota</taxon>
        <taxon>Pezizomycotina</taxon>
        <taxon>Sordariomycetes</taxon>
        <taxon>Hypocreomycetidae</taxon>
        <taxon>Hypocreales</taxon>
        <taxon>Clavicipitaceae</taxon>
        <taxon>Claviceps</taxon>
    </lineage>
</organism>
<evidence type="ECO:0008006" key="3">
    <source>
        <dbReference type="Google" id="ProtNLM"/>
    </source>
</evidence>
<dbReference type="OrthoDB" id="3539644at2759"/>
<comment type="caution">
    <text evidence="1">The sequence shown here is derived from an EMBL/GenBank/DDBJ whole genome shotgun (WGS) entry which is preliminary data.</text>
</comment>
<dbReference type="EMBL" id="SRPO01000268">
    <property type="protein sequence ID" value="KAG5935161.1"/>
    <property type="molecule type" value="Genomic_DNA"/>
</dbReference>
<sequence length="479" mass="52522">MGDEHDPVEQPITNHIFGVGRDPCCQCLRPFQYESKIVIPDVIFERGYLLRIEQGLQRNDKQWGREVHVFGRLDICSSEEGASRGSVVIKIASGDEELTAATSCKNTDEQAITIRTPFAANWWDKNGSRPCVELLITVYVPRGGQIDALDIKVANLDVSFSRPLTLVATERIFITTDYGRVYAPTRSSRRRIDPYILQSRQIIIRTSSGNVEGWFPLHQVLRIKSLSGLVAIELGLESADSHSATQAKVFVETGSGSIDIRTPSIFYAKSNKQNKAPKCQPPARDYVVEIATTYGKIEADIVVASRATIRSKAGDLLLRLLPVPFSSKGNGKTHLVTELDSGDTDILLLDPSQKIDACAENASRTMGLKARRTDCSHDPGLAGLHSTHQSAYGRIKVDYPESWTGEFNAETLCGKIAVRGVNITIIRSSTGKPRVMRGHIGSGDSAILMTSSYGNIEFYADRPRQDSGASITGLPNEGD</sequence>
<name>A0A9P7MAD7_9HYPO</name>
<dbReference type="AlphaFoldDB" id="A0A9P7MAD7"/>
<reference evidence="1 2" key="1">
    <citation type="journal article" date="2020" name="bioRxiv">
        <title>Whole genome comparisons of ergot fungi reveals the divergence and evolution of species within the genus Claviceps are the result of varying mechanisms driving genome evolution and host range expansion.</title>
        <authorList>
            <person name="Wyka S.A."/>
            <person name="Mondo S.J."/>
            <person name="Liu M."/>
            <person name="Dettman J."/>
            <person name="Nalam V."/>
            <person name="Broders K.D."/>
        </authorList>
    </citation>
    <scope>NUCLEOTIDE SEQUENCE [LARGE SCALE GENOMIC DNA]</scope>
    <source>
        <strain evidence="1 2">CCC 1485</strain>
    </source>
</reference>
<proteinExistence type="predicted"/>
<evidence type="ECO:0000313" key="2">
    <source>
        <dbReference type="Proteomes" id="UP000706124"/>
    </source>
</evidence>
<accession>A0A9P7MAD7</accession>
<dbReference type="Proteomes" id="UP000706124">
    <property type="component" value="Unassembled WGS sequence"/>
</dbReference>